<keyword evidence="2" id="KW-1185">Reference proteome</keyword>
<accession>A0A2Z7AG24</accession>
<name>A0A2Z7AG24_9LAMI</name>
<proteinExistence type="predicted"/>
<dbReference type="AlphaFoldDB" id="A0A2Z7AG24"/>
<evidence type="ECO:0000313" key="1">
    <source>
        <dbReference type="EMBL" id="KZV20022.1"/>
    </source>
</evidence>
<dbReference type="Proteomes" id="UP000250235">
    <property type="component" value="Unassembled WGS sequence"/>
</dbReference>
<organism evidence="1 2">
    <name type="scientific">Dorcoceras hygrometricum</name>
    <dbReference type="NCBI Taxonomy" id="472368"/>
    <lineage>
        <taxon>Eukaryota</taxon>
        <taxon>Viridiplantae</taxon>
        <taxon>Streptophyta</taxon>
        <taxon>Embryophyta</taxon>
        <taxon>Tracheophyta</taxon>
        <taxon>Spermatophyta</taxon>
        <taxon>Magnoliopsida</taxon>
        <taxon>eudicotyledons</taxon>
        <taxon>Gunneridae</taxon>
        <taxon>Pentapetalae</taxon>
        <taxon>asterids</taxon>
        <taxon>lamiids</taxon>
        <taxon>Lamiales</taxon>
        <taxon>Gesneriaceae</taxon>
        <taxon>Didymocarpoideae</taxon>
        <taxon>Trichosporeae</taxon>
        <taxon>Loxocarpinae</taxon>
        <taxon>Dorcoceras</taxon>
    </lineage>
</organism>
<gene>
    <name evidence="1" type="ORF">F511_28922</name>
</gene>
<reference evidence="1 2" key="1">
    <citation type="journal article" date="2015" name="Proc. Natl. Acad. Sci. U.S.A.">
        <title>The resurrection genome of Boea hygrometrica: A blueprint for survival of dehydration.</title>
        <authorList>
            <person name="Xiao L."/>
            <person name="Yang G."/>
            <person name="Zhang L."/>
            <person name="Yang X."/>
            <person name="Zhao S."/>
            <person name="Ji Z."/>
            <person name="Zhou Q."/>
            <person name="Hu M."/>
            <person name="Wang Y."/>
            <person name="Chen M."/>
            <person name="Xu Y."/>
            <person name="Jin H."/>
            <person name="Xiao X."/>
            <person name="Hu G."/>
            <person name="Bao F."/>
            <person name="Hu Y."/>
            <person name="Wan P."/>
            <person name="Li L."/>
            <person name="Deng X."/>
            <person name="Kuang T."/>
            <person name="Xiang C."/>
            <person name="Zhu J.K."/>
            <person name="Oliver M.J."/>
            <person name="He Y."/>
        </authorList>
    </citation>
    <scope>NUCLEOTIDE SEQUENCE [LARGE SCALE GENOMIC DNA]</scope>
    <source>
        <strain evidence="2">cv. XS01</strain>
    </source>
</reference>
<protein>
    <submittedName>
        <fullName evidence="1">Uncharacterized protein</fullName>
    </submittedName>
</protein>
<dbReference type="EMBL" id="KV016231">
    <property type="protein sequence ID" value="KZV20022.1"/>
    <property type="molecule type" value="Genomic_DNA"/>
</dbReference>
<sequence>MRCSAEHLASPTRAPTVVATTSKFLYTYIRTKEKENLESVYKLKQVSASFCRT</sequence>
<evidence type="ECO:0000313" key="2">
    <source>
        <dbReference type="Proteomes" id="UP000250235"/>
    </source>
</evidence>